<evidence type="ECO:0000313" key="2">
    <source>
        <dbReference type="Proteomes" id="UP000650533"/>
    </source>
</evidence>
<dbReference type="RefSeq" id="XP_043187396.1">
    <property type="nucleotide sequence ID" value="XM_043321573.1"/>
</dbReference>
<name>A0A8H8T3E4_9AGAM</name>
<dbReference type="GeneID" id="67024036"/>
<protein>
    <submittedName>
        <fullName evidence="1">Uncharacterized protein</fullName>
    </submittedName>
</protein>
<accession>A0A8H8T3E4</accession>
<dbReference type="Proteomes" id="UP000650533">
    <property type="component" value="Chromosome 16"/>
</dbReference>
<dbReference type="AlphaFoldDB" id="A0A8H8T3E4"/>
<reference evidence="1" key="1">
    <citation type="submission" date="2020-05" db="EMBL/GenBank/DDBJ databases">
        <title>Evolutionary and genomic comparisons of hybrid uninucleate and nonhybrid Rhizoctonia fungi.</title>
        <authorList>
            <person name="Li C."/>
            <person name="Chen X."/>
        </authorList>
    </citation>
    <scope>NUCLEOTIDE SEQUENCE</scope>
    <source>
        <strain evidence="1">AG-1 IA</strain>
    </source>
</reference>
<dbReference type="EMBL" id="CP059673">
    <property type="protein sequence ID" value="QRW27159.1"/>
    <property type="molecule type" value="Genomic_DNA"/>
</dbReference>
<evidence type="ECO:0000313" key="1">
    <source>
        <dbReference type="EMBL" id="QRW27159.1"/>
    </source>
</evidence>
<sequence length="183" mass="19799">MGTESDRQVHLHFILRRSAERTARTASRRLACQPGSPHTQPLRTGTHSYYPFRRTHCSTRTQSSPKLVRRDQRHVRARPAAGARRVLQRRLEQRAVLAVEPACSGLEVCDGGDERAVADVVAAGRQHATALDQEGCGKCGWMDGAYSTVSASVVKVDDVTLCLDADGSDEGDGESGEESGEAA</sequence>
<organism evidence="1 2">
    <name type="scientific">Rhizoctonia solani</name>
    <dbReference type="NCBI Taxonomy" id="456999"/>
    <lineage>
        <taxon>Eukaryota</taxon>
        <taxon>Fungi</taxon>
        <taxon>Dikarya</taxon>
        <taxon>Basidiomycota</taxon>
        <taxon>Agaricomycotina</taxon>
        <taxon>Agaricomycetes</taxon>
        <taxon>Cantharellales</taxon>
        <taxon>Ceratobasidiaceae</taxon>
        <taxon>Rhizoctonia</taxon>
    </lineage>
</organism>
<gene>
    <name evidence="1" type="ORF">RhiXN_01754</name>
</gene>
<dbReference type="KEGG" id="rsx:RhiXN_01754"/>
<proteinExistence type="predicted"/>